<feature type="region of interest" description="Disordered" evidence="1">
    <location>
        <begin position="36"/>
        <end position="57"/>
    </location>
</feature>
<organism evidence="2 3">
    <name type="scientific">Kaistia soli DSM 19436</name>
    <dbReference type="NCBI Taxonomy" id="1122133"/>
    <lineage>
        <taxon>Bacteria</taxon>
        <taxon>Pseudomonadati</taxon>
        <taxon>Pseudomonadota</taxon>
        <taxon>Alphaproteobacteria</taxon>
        <taxon>Hyphomicrobiales</taxon>
        <taxon>Kaistiaceae</taxon>
        <taxon>Kaistia</taxon>
    </lineage>
</organism>
<name>A0A1M4URI9_9HYPH</name>
<dbReference type="AlphaFoldDB" id="A0A1M4URI9"/>
<gene>
    <name evidence="2" type="ORF">SAMN02745157_0520</name>
</gene>
<feature type="compositionally biased region" description="Basic and acidic residues" evidence="1">
    <location>
        <begin position="39"/>
        <end position="48"/>
    </location>
</feature>
<dbReference type="STRING" id="1122133.SAMN02745157_0520"/>
<protein>
    <submittedName>
        <fullName evidence="2">Uncharacterized protein</fullName>
    </submittedName>
</protein>
<dbReference type="Proteomes" id="UP000184485">
    <property type="component" value="Unassembled WGS sequence"/>
</dbReference>
<evidence type="ECO:0000256" key="1">
    <source>
        <dbReference type="SAM" id="MobiDB-lite"/>
    </source>
</evidence>
<proteinExistence type="predicted"/>
<keyword evidence="3" id="KW-1185">Reference proteome</keyword>
<dbReference type="EMBL" id="FQUP01000001">
    <property type="protein sequence ID" value="SHE59361.1"/>
    <property type="molecule type" value="Genomic_DNA"/>
</dbReference>
<dbReference type="RefSeq" id="WP_175561677.1">
    <property type="nucleotide sequence ID" value="NZ_FQUP01000001.1"/>
</dbReference>
<sequence length="57" mass="6499">MSLHIADQTARREDAGEHRLLDHYKSLGPHLRAAVLHARQPERRERPEPCGGDSDMD</sequence>
<accession>A0A1M4URI9</accession>
<reference evidence="2 3" key="1">
    <citation type="submission" date="2016-11" db="EMBL/GenBank/DDBJ databases">
        <authorList>
            <person name="Jaros S."/>
            <person name="Januszkiewicz K."/>
            <person name="Wedrychowicz H."/>
        </authorList>
    </citation>
    <scope>NUCLEOTIDE SEQUENCE [LARGE SCALE GENOMIC DNA]</scope>
    <source>
        <strain evidence="2 3">DSM 19436</strain>
    </source>
</reference>
<evidence type="ECO:0000313" key="2">
    <source>
        <dbReference type="EMBL" id="SHE59361.1"/>
    </source>
</evidence>
<evidence type="ECO:0000313" key="3">
    <source>
        <dbReference type="Proteomes" id="UP000184485"/>
    </source>
</evidence>